<keyword evidence="5 9" id="KW-0064">Aspartyl protease</keyword>
<keyword evidence="6 9" id="KW-0378">Hydrolase</keyword>
<evidence type="ECO:0000313" key="13">
    <source>
        <dbReference type="Proteomes" id="UP000298603"/>
    </source>
</evidence>
<dbReference type="RefSeq" id="WP_158349376.1">
    <property type="nucleotide sequence ID" value="NZ_CP032996.1"/>
</dbReference>
<dbReference type="HAMAP" id="MF_00161">
    <property type="entry name" value="LspA"/>
    <property type="match status" value="1"/>
</dbReference>
<dbReference type="PRINTS" id="PR00781">
    <property type="entry name" value="LIPOSIGPTASE"/>
</dbReference>
<organism evidence="12 13">
    <name type="scientific">Buchnera aphidicola</name>
    <name type="common">Therioaphis trifolii</name>
    <dbReference type="NCBI Taxonomy" id="1241884"/>
    <lineage>
        <taxon>Bacteria</taxon>
        <taxon>Pseudomonadati</taxon>
        <taxon>Pseudomonadota</taxon>
        <taxon>Gammaproteobacteria</taxon>
        <taxon>Enterobacterales</taxon>
        <taxon>Erwiniaceae</taxon>
        <taxon>Buchnera</taxon>
    </lineage>
</organism>
<keyword evidence="4 9" id="KW-0812">Transmembrane</keyword>
<dbReference type="UniPathway" id="UPA00665"/>
<dbReference type="EMBL" id="CP032996">
    <property type="protein sequence ID" value="QCI27110.1"/>
    <property type="molecule type" value="Genomic_DNA"/>
</dbReference>
<comment type="function">
    <text evidence="9 10">This protein specifically catalyzes the removal of signal peptides from prolipoproteins.</text>
</comment>
<gene>
    <name evidence="9 12" type="primary">lspA</name>
    <name evidence="12" type="ORF">D9V81_00545</name>
</gene>
<evidence type="ECO:0000256" key="3">
    <source>
        <dbReference type="ARBA" id="ARBA00022670"/>
    </source>
</evidence>
<dbReference type="InterPro" id="IPR001872">
    <property type="entry name" value="Peptidase_A8"/>
</dbReference>
<evidence type="ECO:0000256" key="6">
    <source>
        <dbReference type="ARBA" id="ARBA00022801"/>
    </source>
</evidence>
<dbReference type="Pfam" id="PF01252">
    <property type="entry name" value="Peptidase_A8"/>
    <property type="match status" value="1"/>
</dbReference>
<feature type="transmembrane region" description="Helical" evidence="9">
    <location>
        <begin position="42"/>
        <end position="63"/>
    </location>
</feature>
<dbReference type="NCBIfam" id="TIGR00077">
    <property type="entry name" value="lspA"/>
    <property type="match status" value="1"/>
</dbReference>
<feature type="active site" evidence="9">
    <location>
        <position position="135"/>
    </location>
</feature>
<accession>A0A4D6YLZ3</accession>
<feature type="active site" evidence="9">
    <location>
        <position position="117"/>
    </location>
</feature>
<reference evidence="12 13" key="1">
    <citation type="submission" date="2018-10" db="EMBL/GenBank/DDBJ databases">
        <title>Comparative functional genomics of the obligate endosymbiont Buchnera aphidicola.</title>
        <authorList>
            <person name="Chong R.A."/>
        </authorList>
    </citation>
    <scope>NUCLEOTIDE SEQUENCE [LARGE SCALE GENOMIC DNA]</scope>
    <source>
        <strain evidence="12 13">Tma</strain>
    </source>
</reference>
<evidence type="ECO:0000313" key="12">
    <source>
        <dbReference type="EMBL" id="QCI27110.1"/>
    </source>
</evidence>
<dbReference type="PANTHER" id="PTHR33695">
    <property type="entry name" value="LIPOPROTEIN SIGNAL PEPTIDASE"/>
    <property type="match status" value="1"/>
</dbReference>
<evidence type="ECO:0000256" key="11">
    <source>
        <dbReference type="RuleBase" id="RU004181"/>
    </source>
</evidence>
<evidence type="ECO:0000256" key="2">
    <source>
        <dbReference type="ARBA" id="ARBA00022475"/>
    </source>
</evidence>
<dbReference type="Proteomes" id="UP000298603">
    <property type="component" value="Chromosome"/>
</dbReference>
<keyword evidence="7 9" id="KW-1133">Transmembrane helix</keyword>
<dbReference type="GO" id="GO:0004190">
    <property type="term" value="F:aspartic-type endopeptidase activity"/>
    <property type="evidence" value="ECO:0007669"/>
    <property type="project" value="UniProtKB-UniRule"/>
</dbReference>
<dbReference type="PANTHER" id="PTHR33695:SF1">
    <property type="entry name" value="LIPOPROTEIN SIGNAL PEPTIDASE"/>
    <property type="match status" value="1"/>
</dbReference>
<feature type="transmembrane region" description="Helical" evidence="9">
    <location>
        <begin position="70"/>
        <end position="89"/>
    </location>
</feature>
<keyword evidence="8 9" id="KW-0472">Membrane</keyword>
<keyword evidence="13" id="KW-1185">Reference proteome</keyword>
<sequence>MKMGKIVYFYKKFYIILIIFTIDTLSKFFIIKYFKLYQYKKIFFIINIFYIRNYGLIFNIFNIQYKNYKYLFLILNIILILYFIIQIIYNNSLGYKLILGGTISNIFDRLYHKYIIDFIDINLNNYHIIIFNFADLIILFGIIFILLNFKINHKKYKFSTINTIL</sequence>
<dbReference type="OrthoDB" id="9810259at2"/>
<dbReference type="AlphaFoldDB" id="A0A4D6YLZ3"/>
<evidence type="ECO:0000256" key="8">
    <source>
        <dbReference type="ARBA" id="ARBA00023136"/>
    </source>
</evidence>
<keyword evidence="3 9" id="KW-0645">Protease</keyword>
<feature type="transmembrane region" description="Helical" evidence="9">
    <location>
        <begin position="12"/>
        <end position="30"/>
    </location>
</feature>
<feature type="transmembrane region" description="Helical" evidence="9">
    <location>
        <begin position="128"/>
        <end position="149"/>
    </location>
</feature>
<comment type="pathway">
    <text evidence="9">Protein modification; lipoprotein biosynthesis (signal peptide cleavage).</text>
</comment>
<evidence type="ECO:0000256" key="7">
    <source>
        <dbReference type="ARBA" id="ARBA00022989"/>
    </source>
</evidence>
<dbReference type="EC" id="3.4.23.36" evidence="9"/>
<evidence type="ECO:0000256" key="1">
    <source>
        <dbReference type="ARBA" id="ARBA00006139"/>
    </source>
</evidence>
<protein>
    <recommendedName>
        <fullName evidence="9">Lipoprotein signal peptidase</fullName>
        <ecNumber evidence="9">3.4.23.36</ecNumber>
    </recommendedName>
    <alternativeName>
        <fullName evidence="9">Prolipoprotein signal peptidase</fullName>
    </alternativeName>
    <alternativeName>
        <fullName evidence="9">Signal peptidase II</fullName>
        <shortName evidence="9">SPase II</shortName>
    </alternativeName>
</protein>
<evidence type="ECO:0000256" key="9">
    <source>
        <dbReference type="HAMAP-Rule" id="MF_00161"/>
    </source>
</evidence>
<comment type="catalytic activity">
    <reaction evidence="9 10">
        <text>Release of signal peptides from bacterial membrane prolipoproteins. Hydrolyzes -Xaa-Yaa-Zaa-|-(S,diacylglyceryl)Cys-, in which Xaa is hydrophobic (preferably Leu), and Yaa (Ala or Ser) and Zaa (Gly or Ala) have small, neutral side chains.</text>
        <dbReference type="EC" id="3.4.23.36"/>
    </reaction>
</comment>
<keyword evidence="2 9" id="KW-1003">Cell membrane</keyword>
<evidence type="ECO:0000256" key="4">
    <source>
        <dbReference type="ARBA" id="ARBA00022692"/>
    </source>
</evidence>
<evidence type="ECO:0000256" key="5">
    <source>
        <dbReference type="ARBA" id="ARBA00022750"/>
    </source>
</evidence>
<evidence type="ECO:0000256" key="10">
    <source>
        <dbReference type="RuleBase" id="RU000594"/>
    </source>
</evidence>
<proteinExistence type="inferred from homology"/>
<name>A0A4D6YLZ3_9GAMM</name>
<dbReference type="PROSITE" id="PS00855">
    <property type="entry name" value="SPASE_II"/>
    <property type="match status" value="1"/>
</dbReference>
<dbReference type="GO" id="GO:0006508">
    <property type="term" value="P:proteolysis"/>
    <property type="evidence" value="ECO:0007669"/>
    <property type="project" value="UniProtKB-KW"/>
</dbReference>
<comment type="subcellular location">
    <subcellularLocation>
        <location evidence="9">Cell membrane</location>
        <topology evidence="9">Multi-pass membrane protein</topology>
    </subcellularLocation>
</comment>
<comment type="similarity">
    <text evidence="1 9 11">Belongs to the peptidase A8 family.</text>
</comment>
<dbReference type="GO" id="GO:0005886">
    <property type="term" value="C:plasma membrane"/>
    <property type="evidence" value="ECO:0007669"/>
    <property type="project" value="UniProtKB-SubCell"/>
</dbReference>